<feature type="domain" description="DUF1232" evidence="7">
    <location>
        <begin position="93"/>
        <end position="127"/>
    </location>
</feature>
<evidence type="ECO:0000256" key="6">
    <source>
        <dbReference type="SAM" id="Phobius"/>
    </source>
</evidence>
<feature type="compositionally biased region" description="Basic and acidic residues" evidence="5">
    <location>
        <begin position="16"/>
        <end position="25"/>
    </location>
</feature>
<dbReference type="GO" id="GO:0012505">
    <property type="term" value="C:endomembrane system"/>
    <property type="evidence" value="ECO:0007669"/>
    <property type="project" value="UniProtKB-SubCell"/>
</dbReference>
<evidence type="ECO:0000256" key="4">
    <source>
        <dbReference type="ARBA" id="ARBA00023136"/>
    </source>
</evidence>
<feature type="transmembrane region" description="Helical" evidence="6">
    <location>
        <begin position="88"/>
        <end position="104"/>
    </location>
</feature>
<protein>
    <submittedName>
        <fullName evidence="8">DUF1232 domain-containing protein</fullName>
    </submittedName>
</protein>
<name>A0A3E1Q8Z2_9FLAO</name>
<dbReference type="InterPro" id="IPR010652">
    <property type="entry name" value="DUF1232"/>
</dbReference>
<dbReference type="EMBL" id="QVID01000001">
    <property type="protein sequence ID" value="RFN58607.1"/>
    <property type="molecule type" value="Genomic_DNA"/>
</dbReference>
<evidence type="ECO:0000313" key="8">
    <source>
        <dbReference type="EMBL" id="RFN58607.1"/>
    </source>
</evidence>
<feature type="region of interest" description="Disordered" evidence="5">
    <location>
        <begin position="1"/>
        <end position="25"/>
    </location>
</feature>
<sequence>MLFGKKKDKVHFNPGNRDDGSHEQEIDKDYVEEEVNKIEEDDVEVVLNNEENIDKKFSGNNTLSKYVELGRIMISMLKDVKNGNYKNIPWFTIATIVMALLYVLNPMDIVPDFIPGLGYIDDVAVLTMGVGWIESDLHRYLDWRMENDMGI</sequence>
<evidence type="ECO:0000259" key="7">
    <source>
        <dbReference type="Pfam" id="PF06803"/>
    </source>
</evidence>
<dbReference type="AlphaFoldDB" id="A0A3E1Q8Z2"/>
<organism evidence="8 9">
    <name type="scientific">Marixanthomonas ophiurae</name>
    <dbReference type="NCBI Taxonomy" id="387659"/>
    <lineage>
        <taxon>Bacteria</taxon>
        <taxon>Pseudomonadati</taxon>
        <taxon>Bacteroidota</taxon>
        <taxon>Flavobacteriia</taxon>
        <taxon>Flavobacteriales</taxon>
        <taxon>Flavobacteriaceae</taxon>
        <taxon>Marixanthomonas</taxon>
    </lineage>
</organism>
<evidence type="ECO:0000256" key="1">
    <source>
        <dbReference type="ARBA" id="ARBA00004127"/>
    </source>
</evidence>
<dbReference type="Proteomes" id="UP000261082">
    <property type="component" value="Unassembled WGS sequence"/>
</dbReference>
<keyword evidence="3 6" id="KW-1133">Transmembrane helix</keyword>
<keyword evidence="9" id="KW-1185">Reference proteome</keyword>
<comment type="subcellular location">
    <subcellularLocation>
        <location evidence="1">Endomembrane system</location>
        <topology evidence="1">Multi-pass membrane protein</topology>
    </subcellularLocation>
</comment>
<gene>
    <name evidence="8" type="ORF">DZ858_00570</name>
</gene>
<evidence type="ECO:0000256" key="2">
    <source>
        <dbReference type="ARBA" id="ARBA00022692"/>
    </source>
</evidence>
<keyword evidence="2 6" id="KW-0812">Transmembrane</keyword>
<dbReference type="OrthoDB" id="9800034at2"/>
<reference evidence="8 9" key="1">
    <citation type="journal article" date="2007" name="Int. J. Syst. Evol. Microbiol.">
        <title>Marixanthomonas ophiurae gen. nov., sp. nov., a marine bacterium of the family Flavobacteriaceae isolated from a deep-sea brittle star.</title>
        <authorList>
            <person name="Romanenko L.A."/>
            <person name="Uchino M."/>
            <person name="Frolova G.M."/>
            <person name="Mikhailov V.V."/>
        </authorList>
    </citation>
    <scope>NUCLEOTIDE SEQUENCE [LARGE SCALE GENOMIC DNA]</scope>
    <source>
        <strain evidence="8 9">KMM 3046</strain>
    </source>
</reference>
<proteinExistence type="predicted"/>
<evidence type="ECO:0000313" key="9">
    <source>
        <dbReference type="Proteomes" id="UP000261082"/>
    </source>
</evidence>
<evidence type="ECO:0000256" key="3">
    <source>
        <dbReference type="ARBA" id="ARBA00022989"/>
    </source>
</evidence>
<dbReference type="RefSeq" id="WP_117157634.1">
    <property type="nucleotide sequence ID" value="NZ_QVID01000001.1"/>
</dbReference>
<accession>A0A3E1Q8Z2</accession>
<evidence type="ECO:0000256" key="5">
    <source>
        <dbReference type="SAM" id="MobiDB-lite"/>
    </source>
</evidence>
<comment type="caution">
    <text evidence="8">The sequence shown here is derived from an EMBL/GenBank/DDBJ whole genome shotgun (WGS) entry which is preliminary data.</text>
</comment>
<keyword evidence="4 6" id="KW-0472">Membrane</keyword>
<dbReference type="Pfam" id="PF06803">
    <property type="entry name" value="DUF1232"/>
    <property type="match status" value="1"/>
</dbReference>